<organism evidence="18 19">
    <name type="scientific">[Clostridium] polysaccharolyticum</name>
    <dbReference type="NCBI Taxonomy" id="29364"/>
    <lineage>
        <taxon>Bacteria</taxon>
        <taxon>Bacillati</taxon>
        <taxon>Bacillota</taxon>
        <taxon>Clostridia</taxon>
        <taxon>Lachnospirales</taxon>
        <taxon>Lachnospiraceae</taxon>
    </lineage>
</organism>
<dbReference type="FunFam" id="1.10.287.130:FF:000001">
    <property type="entry name" value="Two-component sensor histidine kinase"/>
    <property type="match status" value="1"/>
</dbReference>
<comment type="subcellular location">
    <subcellularLocation>
        <location evidence="2">Cell membrane</location>
        <topology evidence="2">Multi-pass membrane protein</topology>
    </subcellularLocation>
</comment>
<dbReference type="PROSITE" id="PS50885">
    <property type="entry name" value="HAMP"/>
    <property type="match status" value="1"/>
</dbReference>
<keyword evidence="14" id="KW-0175">Coiled coil</keyword>
<evidence type="ECO:0000313" key="18">
    <source>
        <dbReference type="EMBL" id="SET48298.1"/>
    </source>
</evidence>
<dbReference type="PANTHER" id="PTHR45528">
    <property type="entry name" value="SENSOR HISTIDINE KINASE CPXA"/>
    <property type="match status" value="1"/>
</dbReference>
<evidence type="ECO:0000256" key="7">
    <source>
        <dbReference type="ARBA" id="ARBA00022692"/>
    </source>
</evidence>
<dbReference type="GO" id="GO:0005524">
    <property type="term" value="F:ATP binding"/>
    <property type="evidence" value="ECO:0007669"/>
    <property type="project" value="UniProtKB-KW"/>
</dbReference>
<dbReference type="EC" id="2.7.13.3" evidence="3"/>
<keyword evidence="6" id="KW-0808">Transferase</keyword>
<dbReference type="Gene3D" id="3.30.565.10">
    <property type="entry name" value="Histidine kinase-like ATPase, C-terminal domain"/>
    <property type="match status" value="1"/>
</dbReference>
<evidence type="ECO:0000313" key="19">
    <source>
        <dbReference type="Proteomes" id="UP000199800"/>
    </source>
</evidence>
<dbReference type="EMBL" id="FOHN01000024">
    <property type="protein sequence ID" value="SET48298.1"/>
    <property type="molecule type" value="Genomic_DNA"/>
</dbReference>
<dbReference type="SMART" id="SM00387">
    <property type="entry name" value="HATPase_c"/>
    <property type="match status" value="1"/>
</dbReference>
<evidence type="ECO:0000256" key="14">
    <source>
        <dbReference type="SAM" id="Coils"/>
    </source>
</evidence>
<keyword evidence="4" id="KW-1003">Cell membrane</keyword>
<dbReference type="CDD" id="cd00075">
    <property type="entry name" value="HATPase"/>
    <property type="match status" value="1"/>
</dbReference>
<dbReference type="SUPFAM" id="SSF47384">
    <property type="entry name" value="Homodimeric domain of signal transducing histidine kinase"/>
    <property type="match status" value="1"/>
</dbReference>
<evidence type="ECO:0000256" key="9">
    <source>
        <dbReference type="ARBA" id="ARBA00022777"/>
    </source>
</evidence>
<evidence type="ECO:0000256" key="2">
    <source>
        <dbReference type="ARBA" id="ARBA00004651"/>
    </source>
</evidence>
<accession>A0A1I0ESS8</accession>
<evidence type="ECO:0000256" key="5">
    <source>
        <dbReference type="ARBA" id="ARBA00022553"/>
    </source>
</evidence>
<evidence type="ECO:0000256" key="8">
    <source>
        <dbReference type="ARBA" id="ARBA00022741"/>
    </source>
</evidence>
<dbReference type="PROSITE" id="PS50109">
    <property type="entry name" value="HIS_KIN"/>
    <property type="match status" value="1"/>
</dbReference>
<feature type="domain" description="HAMP" evidence="17">
    <location>
        <begin position="209"/>
        <end position="256"/>
    </location>
</feature>
<dbReference type="CDD" id="cd00082">
    <property type="entry name" value="HisKA"/>
    <property type="match status" value="1"/>
</dbReference>
<dbReference type="SMART" id="SM00304">
    <property type="entry name" value="HAMP"/>
    <property type="match status" value="1"/>
</dbReference>
<feature type="domain" description="Histidine kinase" evidence="16">
    <location>
        <begin position="271"/>
        <end position="491"/>
    </location>
</feature>
<protein>
    <recommendedName>
        <fullName evidence="3">histidine kinase</fullName>
        <ecNumber evidence="3">2.7.13.3</ecNumber>
    </recommendedName>
</protein>
<dbReference type="FunFam" id="3.30.565.10:FF:000006">
    <property type="entry name" value="Sensor histidine kinase WalK"/>
    <property type="match status" value="1"/>
</dbReference>
<name>A0A1I0ESS8_9FIRM</name>
<reference evidence="18 19" key="1">
    <citation type="submission" date="2016-10" db="EMBL/GenBank/DDBJ databases">
        <authorList>
            <person name="de Groot N.N."/>
        </authorList>
    </citation>
    <scope>NUCLEOTIDE SEQUENCE [LARGE SCALE GENOMIC DNA]</scope>
    <source>
        <strain evidence="18 19">DSM 1801</strain>
    </source>
</reference>
<dbReference type="Pfam" id="PF00672">
    <property type="entry name" value="HAMP"/>
    <property type="match status" value="1"/>
</dbReference>
<keyword evidence="8" id="KW-0547">Nucleotide-binding</keyword>
<dbReference type="Pfam" id="PF00512">
    <property type="entry name" value="HisKA"/>
    <property type="match status" value="1"/>
</dbReference>
<dbReference type="Proteomes" id="UP000199800">
    <property type="component" value="Unassembled WGS sequence"/>
</dbReference>
<evidence type="ECO:0000256" key="6">
    <source>
        <dbReference type="ARBA" id="ARBA00022679"/>
    </source>
</evidence>
<dbReference type="Gene3D" id="1.10.287.130">
    <property type="match status" value="1"/>
</dbReference>
<dbReference type="InterPro" id="IPR003594">
    <property type="entry name" value="HATPase_dom"/>
</dbReference>
<dbReference type="InterPro" id="IPR003660">
    <property type="entry name" value="HAMP_dom"/>
</dbReference>
<keyword evidence="11 15" id="KW-1133">Transmembrane helix</keyword>
<evidence type="ECO:0000256" key="10">
    <source>
        <dbReference type="ARBA" id="ARBA00022840"/>
    </source>
</evidence>
<dbReference type="Gene3D" id="6.10.340.10">
    <property type="match status" value="1"/>
</dbReference>
<keyword evidence="19" id="KW-1185">Reference proteome</keyword>
<dbReference type="PRINTS" id="PR00344">
    <property type="entry name" value="BCTRLSENSOR"/>
</dbReference>
<evidence type="ECO:0000259" key="17">
    <source>
        <dbReference type="PROSITE" id="PS50885"/>
    </source>
</evidence>
<dbReference type="PANTHER" id="PTHR45528:SF1">
    <property type="entry name" value="SENSOR HISTIDINE KINASE CPXA"/>
    <property type="match status" value="1"/>
</dbReference>
<dbReference type="AlphaFoldDB" id="A0A1I0ESS8"/>
<dbReference type="InterPro" id="IPR050398">
    <property type="entry name" value="HssS/ArlS-like"/>
</dbReference>
<dbReference type="InterPro" id="IPR005467">
    <property type="entry name" value="His_kinase_dom"/>
</dbReference>
<evidence type="ECO:0000256" key="4">
    <source>
        <dbReference type="ARBA" id="ARBA00022475"/>
    </source>
</evidence>
<dbReference type="Pfam" id="PF02518">
    <property type="entry name" value="HATPase_c"/>
    <property type="match status" value="1"/>
</dbReference>
<dbReference type="GO" id="GO:0000155">
    <property type="term" value="F:phosphorelay sensor kinase activity"/>
    <property type="evidence" value="ECO:0007669"/>
    <property type="project" value="InterPro"/>
</dbReference>
<dbReference type="InterPro" id="IPR003661">
    <property type="entry name" value="HisK_dim/P_dom"/>
</dbReference>
<evidence type="ECO:0000259" key="16">
    <source>
        <dbReference type="PROSITE" id="PS50109"/>
    </source>
</evidence>
<dbReference type="SMART" id="SM00388">
    <property type="entry name" value="HisKA"/>
    <property type="match status" value="1"/>
</dbReference>
<keyword evidence="13 15" id="KW-0472">Membrane</keyword>
<keyword evidence="10" id="KW-0067">ATP-binding</keyword>
<feature type="transmembrane region" description="Helical" evidence="15">
    <location>
        <begin position="7"/>
        <end position="34"/>
    </location>
</feature>
<dbReference type="GO" id="GO:0005886">
    <property type="term" value="C:plasma membrane"/>
    <property type="evidence" value="ECO:0007669"/>
    <property type="project" value="UniProtKB-SubCell"/>
</dbReference>
<keyword evidence="5" id="KW-0597">Phosphoprotein</keyword>
<dbReference type="CDD" id="cd06225">
    <property type="entry name" value="HAMP"/>
    <property type="match status" value="1"/>
</dbReference>
<dbReference type="RefSeq" id="WP_092478617.1">
    <property type="nucleotide sequence ID" value="NZ_FOHN01000024.1"/>
</dbReference>
<evidence type="ECO:0000256" key="1">
    <source>
        <dbReference type="ARBA" id="ARBA00000085"/>
    </source>
</evidence>
<proteinExistence type="predicted"/>
<evidence type="ECO:0000256" key="3">
    <source>
        <dbReference type="ARBA" id="ARBA00012438"/>
    </source>
</evidence>
<evidence type="ECO:0000256" key="15">
    <source>
        <dbReference type="SAM" id="Phobius"/>
    </source>
</evidence>
<comment type="catalytic activity">
    <reaction evidence="1">
        <text>ATP + protein L-histidine = ADP + protein N-phospho-L-histidine.</text>
        <dbReference type="EC" id="2.7.13.3"/>
    </reaction>
</comment>
<evidence type="ECO:0000256" key="12">
    <source>
        <dbReference type="ARBA" id="ARBA00023012"/>
    </source>
</evidence>
<feature type="coiled-coil region" evidence="14">
    <location>
        <begin position="244"/>
        <end position="271"/>
    </location>
</feature>
<dbReference type="SUPFAM" id="SSF158472">
    <property type="entry name" value="HAMP domain-like"/>
    <property type="match status" value="1"/>
</dbReference>
<gene>
    <name evidence="18" type="ORF">SAMN04487772_12433</name>
</gene>
<feature type="transmembrane region" description="Helical" evidence="15">
    <location>
        <begin position="180"/>
        <end position="203"/>
    </location>
</feature>
<dbReference type="InterPro" id="IPR036890">
    <property type="entry name" value="HATPase_C_sf"/>
</dbReference>
<dbReference type="OrthoDB" id="335833at2"/>
<dbReference type="STRING" id="29364.SAMN04487772_12433"/>
<dbReference type="InterPro" id="IPR036097">
    <property type="entry name" value="HisK_dim/P_sf"/>
</dbReference>
<evidence type="ECO:0000256" key="13">
    <source>
        <dbReference type="ARBA" id="ARBA00023136"/>
    </source>
</evidence>
<keyword evidence="9" id="KW-0418">Kinase</keyword>
<evidence type="ECO:0000256" key="11">
    <source>
        <dbReference type="ARBA" id="ARBA00022989"/>
    </source>
</evidence>
<keyword evidence="7 15" id="KW-0812">Transmembrane</keyword>
<sequence length="512" mass="58903">MKIRNKLIMAFLIMIGLPVILITATAGTIFYYTITTVNNYYNVETTSTKILTNPNYFILDGTKSVYNEVKEMIKEDPERLLDRDYADSINQKFSKKSSFLVVSKDNQLVYAGDEKRFEQIQKQFPQMSLYNTQEDSGLYFDDNQPFLVRKTDFNYLNGQAGSVLVITNIEAFLPQVKKSLVSLIICVLATICFTAFFLVLWIYQGMICPLNILRNGIYRMKNGDLDFEIRADNDDEIGRICDDFEDMRQQVKSLMEERLEYEEQMKMLISNISHDLKTPITAIKGYSEGILDGVADTPEKLDKYLKIIYAKANDMTYLVDELSFYSKIDNNRIPYNFTRVNLNQYFTDCFDDLILDLELKQIELSYKNYVAKDAEVFVDVEQLKRVINNIVGNSVKYMDKEKGLIEVVVKEKADMVCVSFTDNGEGVPKEDLNRIFERFYRTDQSRNSSRAGSGLGLAIAKKIVKEHGGEIWADGKEGEGLSISFTLRIAKESEEAVYRVEKRHSAESKIKM</sequence>
<dbReference type="SUPFAM" id="SSF55874">
    <property type="entry name" value="ATPase domain of HSP90 chaperone/DNA topoisomerase II/histidine kinase"/>
    <property type="match status" value="1"/>
</dbReference>
<keyword evidence="12" id="KW-0902">Two-component regulatory system</keyword>
<dbReference type="InterPro" id="IPR004358">
    <property type="entry name" value="Sig_transdc_His_kin-like_C"/>
</dbReference>